<gene>
    <name evidence="4" type="primary">Il36rn</name>
    <name evidence="4" type="ORF">ALOBEC_R16064</name>
</gene>
<dbReference type="GO" id="GO:0002437">
    <property type="term" value="P:inflammatory response to antigenic stimulus"/>
    <property type="evidence" value="ECO:0007669"/>
    <property type="project" value="TreeGrafter"/>
</dbReference>
<evidence type="ECO:0000256" key="1">
    <source>
        <dbReference type="ARBA" id="ARBA00004613"/>
    </source>
</evidence>
<dbReference type="GO" id="GO:0019221">
    <property type="term" value="P:cytokine-mediated signaling pathway"/>
    <property type="evidence" value="ECO:0007669"/>
    <property type="project" value="TreeGrafter"/>
</dbReference>
<proteinExistence type="inferred from homology"/>
<dbReference type="GO" id="GO:0005615">
    <property type="term" value="C:extracellular space"/>
    <property type="evidence" value="ECO:0007669"/>
    <property type="project" value="InterPro"/>
</dbReference>
<dbReference type="OrthoDB" id="9442925at2759"/>
<evidence type="ECO:0000256" key="2">
    <source>
        <dbReference type="ARBA" id="ARBA00010448"/>
    </source>
</evidence>
<keyword evidence="5" id="KW-1185">Reference proteome</keyword>
<reference evidence="4 5" key="1">
    <citation type="submission" date="2020-02" db="EMBL/GenBank/DDBJ databases">
        <title>Bird 10,000 Genomes (B10K) Project - Family phase.</title>
        <authorList>
            <person name="Zhang G."/>
        </authorList>
    </citation>
    <scope>NUCLEOTIDE SEQUENCE [LARGE SCALE GENOMIC DNA]</scope>
    <source>
        <strain evidence="4">B10K-DU-006-06</strain>
    </source>
</reference>
<feature type="non-terminal residue" evidence="4">
    <location>
        <position position="208"/>
    </location>
</feature>
<dbReference type="GO" id="GO:0010628">
    <property type="term" value="P:positive regulation of gene expression"/>
    <property type="evidence" value="ECO:0007669"/>
    <property type="project" value="TreeGrafter"/>
</dbReference>
<evidence type="ECO:0000313" key="5">
    <source>
        <dbReference type="Proteomes" id="UP000541332"/>
    </source>
</evidence>
<dbReference type="InterPro" id="IPR000975">
    <property type="entry name" value="IL-1_fam"/>
</dbReference>
<dbReference type="PANTHER" id="PTHR10078">
    <property type="entry name" value="INTERLEUKIN-1 FAMILY MEMBER"/>
    <property type="match status" value="1"/>
</dbReference>
<dbReference type="Pfam" id="PF00340">
    <property type="entry name" value="IL1"/>
    <property type="match status" value="1"/>
</dbReference>
<name>A0A7L4FBP3_9COLU</name>
<dbReference type="SMART" id="SM00125">
    <property type="entry name" value="IL1"/>
    <property type="match status" value="1"/>
</dbReference>
<dbReference type="GO" id="GO:0005125">
    <property type="term" value="F:cytokine activity"/>
    <property type="evidence" value="ECO:0007669"/>
    <property type="project" value="InterPro"/>
</dbReference>
<comment type="subcellular location">
    <subcellularLocation>
        <location evidence="1">Secreted</location>
    </subcellularLocation>
</comment>
<protein>
    <submittedName>
        <fullName evidence="4">I36RA protein</fullName>
    </submittedName>
</protein>
<accession>A0A7L4FBP3</accession>
<keyword evidence="3" id="KW-0964">Secreted</keyword>
<dbReference type="GO" id="GO:0071222">
    <property type="term" value="P:cellular response to lipopolysaccharide"/>
    <property type="evidence" value="ECO:0007669"/>
    <property type="project" value="TreeGrafter"/>
</dbReference>
<dbReference type="SUPFAM" id="SSF50353">
    <property type="entry name" value="Cytokine"/>
    <property type="match status" value="1"/>
</dbReference>
<evidence type="ECO:0000256" key="3">
    <source>
        <dbReference type="ARBA" id="ARBA00022525"/>
    </source>
</evidence>
<dbReference type="PANTHER" id="PTHR10078:SF28">
    <property type="entry name" value="INTERLEUKIN-1 RECEPTOR ANTAGONIST PROTEIN"/>
    <property type="match status" value="1"/>
</dbReference>
<comment type="caution">
    <text evidence="4">The sequence shown here is derived from an EMBL/GenBank/DDBJ whole genome shotgun (WGS) entry which is preliminary data.</text>
</comment>
<organism evidence="4 5">
    <name type="scientific">Pampusana beccarii</name>
    <name type="common">Western bronze ground-dove</name>
    <dbReference type="NCBI Taxonomy" id="2953425"/>
    <lineage>
        <taxon>Eukaryota</taxon>
        <taxon>Metazoa</taxon>
        <taxon>Chordata</taxon>
        <taxon>Craniata</taxon>
        <taxon>Vertebrata</taxon>
        <taxon>Euteleostomi</taxon>
        <taxon>Archelosauria</taxon>
        <taxon>Archosauria</taxon>
        <taxon>Dinosauria</taxon>
        <taxon>Saurischia</taxon>
        <taxon>Theropoda</taxon>
        <taxon>Coelurosauria</taxon>
        <taxon>Aves</taxon>
        <taxon>Neognathae</taxon>
        <taxon>Neoaves</taxon>
        <taxon>Columbimorphae</taxon>
        <taxon>Columbiformes</taxon>
        <taxon>Columbidae</taxon>
        <taxon>Pampusana</taxon>
    </lineage>
</organism>
<dbReference type="Gene3D" id="2.80.10.50">
    <property type="match status" value="1"/>
</dbReference>
<evidence type="ECO:0000313" key="4">
    <source>
        <dbReference type="EMBL" id="NXW83431.1"/>
    </source>
</evidence>
<dbReference type="EMBL" id="VWYH01001504">
    <property type="protein sequence ID" value="NXW83431.1"/>
    <property type="molecule type" value="Genomic_DNA"/>
</dbReference>
<sequence length="208" mass="21840">VMVGTGDAAESVIDPDMVALFNDFLGEGPSIASTESHAVAQPYHYVVRDTEQKGLCLHDGHLVATSLQGANAGQEGGCHPTHGKRGGYGAPMGASTYPFLPVEPISVVPNPNLERRRCPLIVGIRGGSQALSCGTGPEPQLKLEEVGLLELFSRAADATPYTFYKTFGGTTHTFESAAFPGRFLSTSPGPALALAAPPAVTAFYLRRK</sequence>
<dbReference type="InterPro" id="IPR008996">
    <property type="entry name" value="IL1/FGF"/>
</dbReference>
<dbReference type="Proteomes" id="UP000541332">
    <property type="component" value="Unassembled WGS sequence"/>
</dbReference>
<comment type="similarity">
    <text evidence="2">Belongs to the IL-1 family.</text>
</comment>
<dbReference type="AlphaFoldDB" id="A0A7L4FBP3"/>
<feature type="non-terminal residue" evidence="4">
    <location>
        <position position="1"/>
    </location>
</feature>